<reference evidence="4" key="1">
    <citation type="submission" date="2020-03" db="EMBL/GenBank/DDBJ databases">
        <title>Genome sequences of seven Enterobacteriaceae strains isolated from Canadian wastewater treatment facilities.</title>
        <authorList>
            <person name="Huang H."/>
            <person name="Chmara J.T."/>
            <person name="Duceppe M.-O."/>
        </authorList>
    </citation>
    <scope>NUCLEOTIDE SEQUENCE [LARGE SCALE GENOMIC DNA]</scope>
    <source>
        <strain evidence="4">Biosolid 3</strain>
    </source>
</reference>
<evidence type="ECO:0000259" key="2">
    <source>
        <dbReference type="SMART" id="SM00421"/>
    </source>
</evidence>
<dbReference type="Proteomes" id="UP000503464">
    <property type="component" value="Chromosome"/>
</dbReference>
<dbReference type="InterPro" id="IPR000792">
    <property type="entry name" value="Tscrpt_reg_LuxR_C"/>
</dbReference>
<dbReference type="InterPro" id="IPR016032">
    <property type="entry name" value="Sig_transdc_resp-reg_C-effctor"/>
</dbReference>
<evidence type="ECO:0000313" key="4">
    <source>
        <dbReference type="Proteomes" id="UP000503464"/>
    </source>
</evidence>
<dbReference type="Gene3D" id="1.10.10.10">
    <property type="entry name" value="Winged helix-like DNA-binding domain superfamily/Winged helix DNA-binding domain"/>
    <property type="match status" value="1"/>
</dbReference>
<dbReference type="AlphaFoldDB" id="A0AAE7EKN5"/>
<organism evidence="3 4">
    <name type="scientific">Serratia fonticola</name>
    <dbReference type="NCBI Taxonomy" id="47917"/>
    <lineage>
        <taxon>Bacteria</taxon>
        <taxon>Pseudomonadati</taxon>
        <taxon>Pseudomonadota</taxon>
        <taxon>Gammaproteobacteria</taxon>
        <taxon>Enterobacterales</taxon>
        <taxon>Yersiniaceae</taxon>
        <taxon>Serratia</taxon>
    </lineage>
</organism>
<protein>
    <submittedName>
        <fullName evidence="3">LuxR C-terminal-related transcriptional regulator</fullName>
    </submittedName>
</protein>
<sequence length="211" mass="23420">MDNFEPDISNGKYTSTGITSCFCSTLTILVLLSKSAFSTIVQTLNSEPTVGLRNGTGYVAFIDGDMADTHSTVKRIYDLRKENKIIHVITLLSKGKECSYVIKHLSDFVVDKKIAYADLNVLVSAMIAIEPKVLADNIFGDIWGGILKSSQKEQRVLKLLLEGYSQSQIAKMLHLSIKTVSGYKTKAVKRHGTRNFNELYMKKFSNGLSNV</sequence>
<gene>
    <name evidence="3" type="ORF">G9399_22050</name>
</gene>
<dbReference type="Pfam" id="PF00196">
    <property type="entry name" value="GerE"/>
    <property type="match status" value="1"/>
</dbReference>
<dbReference type="SUPFAM" id="SSF46894">
    <property type="entry name" value="C-terminal effector domain of the bipartite response regulators"/>
    <property type="match status" value="1"/>
</dbReference>
<dbReference type="PRINTS" id="PR00038">
    <property type="entry name" value="HTHLUXR"/>
</dbReference>
<dbReference type="RefSeq" id="WP_173409819.1">
    <property type="nucleotide sequence ID" value="NZ_CP054160.3"/>
</dbReference>
<dbReference type="GO" id="GO:0006355">
    <property type="term" value="P:regulation of DNA-templated transcription"/>
    <property type="evidence" value="ECO:0007669"/>
    <property type="project" value="InterPro"/>
</dbReference>
<dbReference type="GO" id="GO:0003677">
    <property type="term" value="F:DNA binding"/>
    <property type="evidence" value="ECO:0007669"/>
    <property type="project" value="UniProtKB-KW"/>
</dbReference>
<proteinExistence type="predicted"/>
<dbReference type="EMBL" id="CP054160">
    <property type="protein sequence ID" value="QKJ60478.1"/>
    <property type="molecule type" value="Genomic_DNA"/>
</dbReference>
<keyword evidence="1" id="KW-0238">DNA-binding</keyword>
<evidence type="ECO:0000313" key="3">
    <source>
        <dbReference type="EMBL" id="QKJ60478.1"/>
    </source>
</evidence>
<accession>A0AAE7EKN5</accession>
<feature type="domain" description="HTH luxR-type" evidence="2">
    <location>
        <begin position="150"/>
        <end position="203"/>
    </location>
</feature>
<name>A0AAE7EKN5_SERFO</name>
<evidence type="ECO:0000256" key="1">
    <source>
        <dbReference type="ARBA" id="ARBA00023125"/>
    </source>
</evidence>
<dbReference type="SMART" id="SM00421">
    <property type="entry name" value="HTH_LUXR"/>
    <property type="match status" value="1"/>
</dbReference>
<dbReference type="InterPro" id="IPR036388">
    <property type="entry name" value="WH-like_DNA-bd_sf"/>
</dbReference>